<feature type="transmembrane region" description="Helical" evidence="8">
    <location>
        <begin position="546"/>
        <end position="568"/>
    </location>
</feature>
<dbReference type="PROSITE" id="PS50928">
    <property type="entry name" value="ABC_TM1"/>
    <property type="match status" value="1"/>
</dbReference>
<evidence type="ECO:0000256" key="1">
    <source>
        <dbReference type="ARBA" id="ARBA00004651"/>
    </source>
</evidence>
<evidence type="ECO:0000313" key="11">
    <source>
        <dbReference type="EMBL" id="TEB13162.1"/>
    </source>
</evidence>
<dbReference type="SMART" id="SM00062">
    <property type="entry name" value="PBPb"/>
    <property type="match status" value="3"/>
</dbReference>
<keyword evidence="5 9" id="KW-0732">Signal</keyword>
<comment type="similarity">
    <text evidence="8">Belongs to the binding-protein-dependent transport system permease family.</text>
</comment>
<dbReference type="SUPFAM" id="SSF161098">
    <property type="entry name" value="MetI-like"/>
    <property type="match status" value="1"/>
</dbReference>
<dbReference type="InterPro" id="IPR010065">
    <property type="entry name" value="AA_ABC_transptr_permease_3TM"/>
</dbReference>
<evidence type="ECO:0000256" key="8">
    <source>
        <dbReference type="RuleBase" id="RU363032"/>
    </source>
</evidence>
<keyword evidence="12" id="KW-1185">Reference proteome</keyword>
<dbReference type="OrthoDB" id="9787841at2"/>
<dbReference type="PANTHER" id="PTHR35936">
    <property type="entry name" value="MEMBRANE-BOUND LYTIC MUREIN TRANSGLYCOSYLASE F"/>
    <property type="match status" value="1"/>
</dbReference>
<evidence type="ECO:0000256" key="2">
    <source>
        <dbReference type="ARBA" id="ARBA00022448"/>
    </source>
</evidence>
<evidence type="ECO:0000256" key="3">
    <source>
        <dbReference type="ARBA" id="ARBA00022475"/>
    </source>
</evidence>
<reference evidence="11 12" key="1">
    <citation type="journal article" date="2018" name="Environ. Microbiol.">
        <title>Novel energy conservation strategies and behaviour of Pelotomaculum schinkii driving syntrophic propionate catabolism.</title>
        <authorList>
            <person name="Hidalgo-Ahumada C.A.P."/>
            <person name="Nobu M.K."/>
            <person name="Narihiro T."/>
            <person name="Tamaki H."/>
            <person name="Liu W.T."/>
            <person name="Kamagata Y."/>
            <person name="Stams A.J.M."/>
            <person name="Imachi H."/>
            <person name="Sousa D.Z."/>
        </authorList>
    </citation>
    <scope>NUCLEOTIDE SEQUENCE [LARGE SCALE GENOMIC DNA]</scope>
    <source>
        <strain evidence="11 12">MGP</strain>
    </source>
</reference>
<feature type="transmembrane region" description="Helical" evidence="8">
    <location>
        <begin position="580"/>
        <end position="601"/>
    </location>
</feature>
<feature type="domain" description="ABC transmembrane type-1" evidence="10">
    <location>
        <begin position="542"/>
        <end position="729"/>
    </location>
</feature>
<dbReference type="GO" id="GO:0022857">
    <property type="term" value="F:transmembrane transporter activity"/>
    <property type="evidence" value="ECO:0007669"/>
    <property type="project" value="InterPro"/>
</dbReference>
<dbReference type="Proteomes" id="UP000297597">
    <property type="component" value="Unassembled WGS sequence"/>
</dbReference>
<feature type="signal peptide" evidence="9">
    <location>
        <begin position="1"/>
        <end position="19"/>
    </location>
</feature>
<evidence type="ECO:0000256" key="9">
    <source>
        <dbReference type="SAM" id="SignalP"/>
    </source>
</evidence>
<evidence type="ECO:0000256" key="4">
    <source>
        <dbReference type="ARBA" id="ARBA00022692"/>
    </source>
</evidence>
<dbReference type="Gene3D" id="3.40.190.10">
    <property type="entry name" value="Periplasmic binding protein-like II"/>
    <property type="match status" value="5"/>
</dbReference>
<evidence type="ECO:0000256" key="7">
    <source>
        <dbReference type="ARBA" id="ARBA00023136"/>
    </source>
</evidence>
<evidence type="ECO:0000313" key="12">
    <source>
        <dbReference type="Proteomes" id="UP000297597"/>
    </source>
</evidence>
<comment type="caution">
    <text evidence="11">The sequence shown here is derived from an EMBL/GenBank/DDBJ whole genome shotgun (WGS) entry which is preliminary data.</text>
</comment>
<dbReference type="CDD" id="cd13629">
    <property type="entry name" value="PBP2_Dsm1740"/>
    <property type="match status" value="1"/>
</dbReference>
<dbReference type="Pfam" id="PF00528">
    <property type="entry name" value="BPD_transp_1"/>
    <property type="match status" value="1"/>
</dbReference>
<keyword evidence="7 8" id="KW-0472">Membrane</keyword>
<dbReference type="GO" id="GO:0043190">
    <property type="term" value="C:ATP-binding cassette (ABC) transporter complex"/>
    <property type="evidence" value="ECO:0007669"/>
    <property type="project" value="InterPro"/>
</dbReference>
<comment type="subcellular location">
    <subcellularLocation>
        <location evidence="1 8">Cell membrane</location>
        <topology evidence="1 8">Multi-pass membrane protein</topology>
    </subcellularLocation>
</comment>
<feature type="transmembrane region" description="Helical" evidence="8">
    <location>
        <begin position="607"/>
        <end position="625"/>
    </location>
</feature>
<gene>
    <name evidence="11" type="primary">tcyB</name>
    <name evidence="11" type="ORF">Pmgp_00458</name>
</gene>
<evidence type="ECO:0000259" key="10">
    <source>
        <dbReference type="PROSITE" id="PS50928"/>
    </source>
</evidence>
<accession>A0A4Y7RWU7</accession>
<keyword evidence="3" id="KW-1003">Cell membrane</keyword>
<dbReference type="InterPro" id="IPR001638">
    <property type="entry name" value="Solute-binding_3/MltF_N"/>
</dbReference>
<dbReference type="CDD" id="cd06261">
    <property type="entry name" value="TM_PBP2"/>
    <property type="match status" value="1"/>
</dbReference>
<feature type="chain" id="PRO_5039648767" evidence="9">
    <location>
        <begin position="20"/>
        <end position="746"/>
    </location>
</feature>
<name>A0A4Y7RWU7_9FIRM</name>
<keyword evidence="2 8" id="KW-0813">Transport</keyword>
<evidence type="ECO:0000256" key="5">
    <source>
        <dbReference type="ARBA" id="ARBA00022729"/>
    </source>
</evidence>
<dbReference type="AlphaFoldDB" id="A0A4Y7RWU7"/>
<proteinExistence type="inferred from homology"/>
<sequence>MKKAAVLVFICLMMAVIPAGCGKSEKVITKLEDAGEARIGVMTGTTGEQLARARFPNADIKSFDDVMDAVAALKSGQIEAVILAYSNAMNVAKHNPEMWYLPEPVEKEDMAVGVRKGNDELLAAVDKIIAELKGDGTLEDMKRRWFKEDLSPYEQVDLAVPTDGAILKIGVNAAREPFCFTDENGRITGYDGELARRIGIKLGRPVEFSDMKFLALIPALQSGKVDLAISMAPTEERKKSINFSQPVFASAQVMLVKKAPGAKANSGKMASLDDIDGKRVAVYTGTIHDAFVASHYPKAEIMRFDSTADMILALKNRKADVAFLDLTSAKVMLKSNPELGILTDEALTRPLGVGFNKNNPALRERFNNYLKTAGADGTYDEMYRRWFENDPEKAEMPEFKNPETGEEIVLGVAVGDLPYVAYMNGEYVGFDIEMLQRFARHEGLRLKIMTMEFSSLVAALASGKVDMIADGIAITEERQKQIDFSAPYMEFKTAVIALKQNIAAYDGKEAAGTGTSFLPRIAASFHNNIILENRYLLILDGLKTTAVISVLATAFGTMLGGLVCFMRMSRNKALQQPAKVYISILRGTPVLVLLMIIFYVVFASVNIDPIIVAVVAFGMNFAAYVSEMFRTGIEGVDKGQTEAGIAMGFTKAQTFLYIVLPQAVRQILPVYKGEFISLVKMTSVVGYIAVQDLTKASDIIRSRTFDAFFPLVMVAVLYFCISWLLALSLGYVERITDPKARRRQVL</sequence>
<dbReference type="RefSeq" id="WP_134212343.1">
    <property type="nucleotide sequence ID" value="NZ_QFFZ01000003.1"/>
</dbReference>
<dbReference type="NCBIfam" id="TIGR01726">
    <property type="entry name" value="HEQRo_perm_3TM"/>
    <property type="match status" value="1"/>
</dbReference>
<dbReference type="SUPFAM" id="SSF53850">
    <property type="entry name" value="Periplasmic binding protein-like II"/>
    <property type="match status" value="3"/>
</dbReference>
<dbReference type="InterPro" id="IPR035906">
    <property type="entry name" value="MetI-like_sf"/>
</dbReference>
<keyword evidence="6 8" id="KW-1133">Transmembrane helix</keyword>
<protein>
    <submittedName>
        <fullName evidence="11">L-cystine transport system permease protein TcyB</fullName>
    </submittedName>
</protein>
<organism evidence="11 12">
    <name type="scientific">Pelotomaculum propionicicum</name>
    <dbReference type="NCBI Taxonomy" id="258475"/>
    <lineage>
        <taxon>Bacteria</taxon>
        <taxon>Bacillati</taxon>
        <taxon>Bacillota</taxon>
        <taxon>Clostridia</taxon>
        <taxon>Eubacteriales</taxon>
        <taxon>Desulfotomaculaceae</taxon>
        <taxon>Pelotomaculum</taxon>
    </lineage>
</organism>
<dbReference type="EMBL" id="QFFZ01000003">
    <property type="protein sequence ID" value="TEB13162.1"/>
    <property type="molecule type" value="Genomic_DNA"/>
</dbReference>
<keyword evidence="4 8" id="KW-0812">Transmembrane</keyword>
<dbReference type="Pfam" id="PF00497">
    <property type="entry name" value="SBP_bac_3"/>
    <property type="match status" value="3"/>
</dbReference>
<dbReference type="PANTHER" id="PTHR35936:SF17">
    <property type="entry name" value="ARGININE-BINDING EXTRACELLULAR PROTEIN ARTP"/>
    <property type="match status" value="1"/>
</dbReference>
<feature type="transmembrane region" description="Helical" evidence="8">
    <location>
        <begin position="707"/>
        <end position="732"/>
    </location>
</feature>
<evidence type="ECO:0000256" key="6">
    <source>
        <dbReference type="ARBA" id="ARBA00022989"/>
    </source>
</evidence>
<dbReference type="InterPro" id="IPR000515">
    <property type="entry name" value="MetI-like"/>
</dbReference>
<dbReference type="Gene3D" id="1.10.3720.10">
    <property type="entry name" value="MetI-like"/>
    <property type="match status" value="1"/>
</dbReference>